<accession>A0A6H9WT24</accession>
<comment type="caution">
    <text evidence="1">The sequence shown here is derived from an EMBL/GenBank/DDBJ whole genome shotgun (WGS) entry which is preliminary data.</text>
</comment>
<evidence type="ECO:0000313" key="1">
    <source>
        <dbReference type="EMBL" id="KAB1649835.1"/>
    </source>
</evidence>
<dbReference type="OrthoDB" id="5198376at2"/>
<sequence>MNETIYPWPTIQCANCPRVLAPEGAFLTLDTGANVCVPCLETFKHSEKWPDCPEEWHDAYDHLNYEDTE</sequence>
<proteinExistence type="predicted"/>
<dbReference type="RefSeq" id="WP_158028420.1">
    <property type="nucleotide sequence ID" value="NZ_BMHG01000001.1"/>
</dbReference>
<dbReference type="AlphaFoldDB" id="A0A6H9WT24"/>
<protein>
    <submittedName>
        <fullName evidence="1">Uncharacterized protein</fullName>
    </submittedName>
</protein>
<evidence type="ECO:0000313" key="2">
    <source>
        <dbReference type="Proteomes" id="UP000431744"/>
    </source>
</evidence>
<dbReference type="Proteomes" id="UP000431744">
    <property type="component" value="Unassembled WGS sequence"/>
</dbReference>
<dbReference type="EMBL" id="WBJY01000001">
    <property type="protein sequence ID" value="KAB1649835.1"/>
    <property type="molecule type" value="Genomic_DNA"/>
</dbReference>
<keyword evidence="2" id="KW-1185">Reference proteome</keyword>
<organism evidence="1 2">
    <name type="scientific">Pseudoclavibacter endophyticus</name>
    <dbReference type="NCBI Taxonomy" id="1778590"/>
    <lineage>
        <taxon>Bacteria</taxon>
        <taxon>Bacillati</taxon>
        <taxon>Actinomycetota</taxon>
        <taxon>Actinomycetes</taxon>
        <taxon>Micrococcales</taxon>
        <taxon>Microbacteriaceae</taxon>
        <taxon>Pseudoclavibacter</taxon>
    </lineage>
</organism>
<reference evidence="1 2" key="1">
    <citation type="submission" date="2019-09" db="EMBL/GenBank/DDBJ databases">
        <title>Phylogeny of genus Pseudoclavibacter and closely related genus.</title>
        <authorList>
            <person name="Li Y."/>
        </authorList>
    </citation>
    <scope>NUCLEOTIDE SEQUENCE [LARGE SCALE GENOMIC DNA]</scope>
    <source>
        <strain evidence="1 2">EGI 60007</strain>
    </source>
</reference>
<gene>
    <name evidence="1" type="ORF">F8O04_06295</name>
</gene>
<name>A0A6H9WT24_9MICO</name>